<dbReference type="PANTHER" id="PTHR16110:SF1">
    <property type="entry name" value="TBC1 DOMAIN FAMILY MEMBER 19"/>
    <property type="match status" value="1"/>
</dbReference>
<protein>
    <recommendedName>
        <fullName evidence="1">Rab-GAP TBC domain-containing protein</fullName>
    </recommendedName>
</protein>
<proteinExistence type="predicted"/>
<evidence type="ECO:0000313" key="2">
    <source>
        <dbReference type="EMBL" id="CAD7440220.1"/>
    </source>
</evidence>
<dbReference type="AlphaFoldDB" id="A0A7R9HYH1"/>
<dbReference type="PROSITE" id="PS50086">
    <property type="entry name" value="TBC_RABGAP"/>
    <property type="match status" value="1"/>
</dbReference>
<sequence length="610" mass="70249">MDVYKKLYSDIQKVVASPYVKKSAFKETLLAVLKTSGLETELRNTVFHWMRSHNNNANINGYPVKEPLAYLRKAQLQWEKRIHKSLNSMCSELGVPLARFRLASDKDELSDKWTELSTYDIDLSQYRPVYAPKDFLEVLLWLRSPNYRPMDGEGTWNFSQIPLKVKTLSELRCLYAEVSRGESQLGVKLNMPSVYPNIPTLEAERTLHGEKGFLERLCSDLENIIDLLSMDRWLKSVSLKITIKTSATVSPVAMEASTANSVEEDGAVANARISGQDEGFLDESATSGVTETFELLKELPSAMLGWFVAVILSNHAPLAQEFLKRGCPRCLRGKIWSQVLGSQIRQANIQHFGELKNLVIQYDLLVDKLIVKDVQLTASNDDQYFVFEDILYQVMLCFSRDTEILSVFNHSASNPVHAILKNKSAIVENTVIFPPSGIIPFHGFTMYAMPFCYMYENPIALYYTFRAFYLRYWFRLHEVSSHEQGILSLCLLFERLLQRYEPELWFHFKQVNIQPVRVVFKWLMRGFSGHLPPEQLLYLWDMILAYDSLEVLPILALAILSFRRDNLLQVETLQNVEVSETSYIQITRKTQKLFNQQTFLASNFLTKISK</sequence>
<dbReference type="EMBL" id="OD564907">
    <property type="protein sequence ID" value="CAD7440220.1"/>
    <property type="molecule type" value="Genomic_DNA"/>
</dbReference>
<evidence type="ECO:0000259" key="1">
    <source>
        <dbReference type="PROSITE" id="PS50086"/>
    </source>
</evidence>
<dbReference type="SUPFAM" id="SSF47923">
    <property type="entry name" value="Ypt/Rab-GAP domain of gyp1p"/>
    <property type="match status" value="1"/>
</dbReference>
<dbReference type="InterPro" id="IPR000195">
    <property type="entry name" value="Rab-GAP-TBC_dom"/>
</dbReference>
<organism evidence="2">
    <name type="scientific">Timema bartmani</name>
    <dbReference type="NCBI Taxonomy" id="61472"/>
    <lineage>
        <taxon>Eukaryota</taxon>
        <taxon>Metazoa</taxon>
        <taxon>Ecdysozoa</taxon>
        <taxon>Arthropoda</taxon>
        <taxon>Hexapoda</taxon>
        <taxon>Insecta</taxon>
        <taxon>Pterygota</taxon>
        <taxon>Neoptera</taxon>
        <taxon>Polyneoptera</taxon>
        <taxon>Phasmatodea</taxon>
        <taxon>Timematodea</taxon>
        <taxon>Timematoidea</taxon>
        <taxon>Timematidae</taxon>
        <taxon>Timema</taxon>
    </lineage>
</organism>
<dbReference type="InterPro" id="IPR035969">
    <property type="entry name" value="Rab-GAP_TBC_sf"/>
</dbReference>
<feature type="domain" description="Rab-GAP TBC" evidence="1">
    <location>
        <begin position="326"/>
        <end position="547"/>
    </location>
</feature>
<dbReference type="InterPro" id="IPR042507">
    <property type="entry name" value="TBC1D19"/>
</dbReference>
<name>A0A7R9HYH1_9NEOP</name>
<gene>
    <name evidence="2" type="ORF">TBIB3V08_LOCUS2746</name>
</gene>
<dbReference type="Pfam" id="PF00566">
    <property type="entry name" value="RabGAP-TBC"/>
    <property type="match status" value="1"/>
</dbReference>
<dbReference type="SMART" id="SM00164">
    <property type="entry name" value="TBC"/>
    <property type="match status" value="1"/>
</dbReference>
<dbReference type="PANTHER" id="PTHR16110">
    <property type="entry name" value="TBC1 DOMAIN FAMILY MEMBER 19"/>
    <property type="match status" value="1"/>
</dbReference>
<reference evidence="2" key="1">
    <citation type="submission" date="2020-11" db="EMBL/GenBank/DDBJ databases">
        <authorList>
            <person name="Tran Van P."/>
        </authorList>
    </citation>
    <scope>NUCLEOTIDE SEQUENCE</scope>
</reference>
<accession>A0A7R9HYH1</accession>
<dbReference type="Gene3D" id="1.10.472.80">
    <property type="entry name" value="Ypt/Rab-GAP domain of gyp1p, domain 3"/>
    <property type="match status" value="1"/>
</dbReference>